<feature type="transmembrane region" description="Helical" evidence="5">
    <location>
        <begin position="201"/>
        <end position="221"/>
    </location>
</feature>
<keyword evidence="2" id="KW-0813">Transport</keyword>
<keyword evidence="3" id="KW-1003">Cell membrane</keyword>
<comment type="subcellular location">
    <subcellularLocation>
        <location evidence="1">Cell membrane</location>
        <topology evidence="1">Multi-pass membrane protein</topology>
    </subcellularLocation>
</comment>
<dbReference type="PANTHER" id="PTHR43528">
    <property type="entry name" value="ALPHA-KETOGLUTARATE PERMEASE"/>
    <property type="match status" value="1"/>
</dbReference>
<dbReference type="PANTHER" id="PTHR43528:SF1">
    <property type="entry name" value="ALPHA-KETOGLUTARATE PERMEASE"/>
    <property type="match status" value="1"/>
</dbReference>
<feature type="transmembrane region" description="Helical" evidence="5">
    <location>
        <begin position="43"/>
        <end position="65"/>
    </location>
</feature>
<keyword evidence="5" id="KW-1133">Transmembrane helix</keyword>
<keyword evidence="5" id="KW-0812">Transmembrane</keyword>
<feature type="transmembrane region" description="Helical" evidence="5">
    <location>
        <begin position="112"/>
        <end position="129"/>
    </location>
</feature>
<evidence type="ECO:0000256" key="3">
    <source>
        <dbReference type="ARBA" id="ARBA00022475"/>
    </source>
</evidence>
<keyword evidence="5" id="KW-0472">Membrane</keyword>
<protein>
    <recommendedName>
        <fullName evidence="7">Major facilitator superfamily (MFS) profile domain-containing protein</fullName>
    </recommendedName>
</protein>
<dbReference type="AlphaFoldDB" id="A0A7S1I0Y1"/>
<gene>
    <name evidence="6" type="ORF">EGYM00392_LOCUS8573</name>
</gene>
<keyword evidence="4" id="KW-0769">Symport</keyword>
<evidence type="ECO:0000256" key="4">
    <source>
        <dbReference type="ARBA" id="ARBA00022847"/>
    </source>
</evidence>
<evidence type="ECO:0000256" key="5">
    <source>
        <dbReference type="SAM" id="Phobius"/>
    </source>
</evidence>
<accession>A0A7S1I0Y1</accession>
<dbReference type="InterPro" id="IPR036259">
    <property type="entry name" value="MFS_trans_sf"/>
</dbReference>
<reference evidence="6" key="1">
    <citation type="submission" date="2021-01" db="EMBL/GenBank/DDBJ databases">
        <authorList>
            <person name="Corre E."/>
            <person name="Pelletier E."/>
            <person name="Niang G."/>
            <person name="Scheremetjew M."/>
            <person name="Finn R."/>
            <person name="Kale V."/>
            <person name="Holt S."/>
            <person name="Cochrane G."/>
            <person name="Meng A."/>
            <person name="Brown T."/>
            <person name="Cohen L."/>
        </authorList>
    </citation>
    <scope>NUCLEOTIDE SEQUENCE</scope>
    <source>
        <strain evidence="6">NIES-381</strain>
    </source>
</reference>
<dbReference type="GO" id="GO:0005886">
    <property type="term" value="C:plasma membrane"/>
    <property type="evidence" value="ECO:0007669"/>
    <property type="project" value="UniProtKB-SubCell"/>
</dbReference>
<dbReference type="SUPFAM" id="SSF103473">
    <property type="entry name" value="MFS general substrate transporter"/>
    <property type="match status" value="1"/>
</dbReference>
<dbReference type="Gene3D" id="1.20.1250.20">
    <property type="entry name" value="MFS general substrate transporter like domains"/>
    <property type="match status" value="1"/>
</dbReference>
<feature type="transmembrane region" description="Helical" evidence="5">
    <location>
        <begin position="77"/>
        <end position="100"/>
    </location>
</feature>
<evidence type="ECO:0000256" key="2">
    <source>
        <dbReference type="ARBA" id="ARBA00022448"/>
    </source>
</evidence>
<evidence type="ECO:0000256" key="1">
    <source>
        <dbReference type="ARBA" id="ARBA00004651"/>
    </source>
</evidence>
<dbReference type="GO" id="GO:0015293">
    <property type="term" value="F:symporter activity"/>
    <property type="evidence" value="ECO:0007669"/>
    <property type="project" value="UniProtKB-KW"/>
</dbReference>
<name>A0A7S1I0Y1_9EUGL</name>
<dbReference type="InterPro" id="IPR051084">
    <property type="entry name" value="H+-coupled_symporters"/>
</dbReference>
<evidence type="ECO:0000313" key="6">
    <source>
        <dbReference type="EMBL" id="CAD8997508.1"/>
    </source>
</evidence>
<evidence type="ECO:0008006" key="7">
    <source>
        <dbReference type="Google" id="ProtNLM"/>
    </source>
</evidence>
<organism evidence="6">
    <name type="scientific">Eutreptiella gymnastica</name>
    <dbReference type="NCBI Taxonomy" id="73025"/>
    <lineage>
        <taxon>Eukaryota</taxon>
        <taxon>Discoba</taxon>
        <taxon>Euglenozoa</taxon>
        <taxon>Euglenida</taxon>
        <taxon>Spirocuta</taxon>
        <taxon>Euglenophyceae</taxon>
        <taxon>Eutreptiales</taxon>
        <taxon>Eutreptiaceae</taxon>
        <taxon>Eutreptiella</taxon>
    </lineage>
</organism>
<sequence>MEETDEFLAMAKDRELQAAVDDSPPPFDASAETLSVLRDHWPAGLLCTAGVAAMAANYYLLGAYLRDWMITECRIDPLVASLSMIMGQAMGAAITPLAGWSADYFGVGRTNLAHAAASSVLALPVYRLFHSLRSPILVVGTSVVYIGLATGMSSSVFLWSVELFPVHVRGAGLNFYYNIGEGIGGLGPVVCSWLGNPFGPAYYTVVCSAMASVALATTVWMKQNGGPLQVTHVRDEPY</sequence>
<dbReference type="EMBL" id="HBGA01022281">
    <property type="protein sequence ID" value="CAD8997508.1"/>
    <property type="molecule type" value="Transcribed_RNA"/>
</dbReference>
<feature type="transmembrane region" description="Helical" evidence="5">
    <location>
        <begin position="136"/>
        <end position="159"/>
    </location>
</feature>
<proteinExistence type="predicted"/>